<reference evidence="1" key="1">
    <citation type="submission" date="2016-10" db="EMBL/GenBank/DDBJ databases">
        <authorList>
            <person name="Benchimol M."/>
            <person name="Almeida L.G."/>
            <person name="Vasconcelos A.T."/>
            <person name="Perreira-Neves A."/>
            <person name="Rosa I.A."/>
            <person name="Tasca T."/>
            <person name="Bogo M.R."/>
            <person name="de Souza W."/>
        </authorList>
    </citation>
    <scope>NUCLEOTIDE SEQUENCE [LARGE SCALE GENOMIC DNA]</scope>
    <source>
        <strain evidence="1">K</strain>
    </source>
</reference>
<sequence>MRSVIESEMPLIVAVQHAKSGLFSDFHFSCFEWILFDKLFRSQSFNLPNLCAAGTEEGPILLISKLAQSIVPVCLLCVHKRGVTDIAMSLQINTFLSVSSDGSIAGWHCQDGTCCFVYENLVQPGLIKILLCASDSSQAWFWVQGKCASLVNLKDGSIIQNISFPGLTSFSILSRHSSLSVNQNLAIMTGINSTRTYQVHENNTLTLNDETFDDFVLGESAVACPNGIIRYKDNFFSVFMPNIAVPVFSDFLNDISKDDSISYVEWDIPDTLLIGTFNGYFRVYKLQGSALEQTQQFQVTRIISFSHKKCCIFSNVAYTPHNGVIFASSSKTVISISEDSKVVKLVMPRNNKLCCIPDSKSRIVIQSDFKSSSFQLFDWSNPQNTVKTYSIITRNIPISQSVDFRKSRSGFLSAGFMNTSNVRITALSCHIVNLPSQRIQIIAGGSDGKLYFFWENNKCPADIVNSLVAPIIGIAHLPIKFAGRSCLIAIGSDGTFCLFKWTKLSLIFASNCLPIVSVSFIESQQLIVVEKIDNSFYIYDLNDPLPLSVTTYLPQGSKIIWSRVKFPDAVDVSSTLSLHIAGASLFYSVIEVSKLKGYLIENNEIPKDFQNTIRGVMEMMSPMVRTRSVGNFSKKYNSESTSFVLLGYRNLPTFFYPMYKLSGSKIFDTSPYNACLHYLTYTLMADFLGYDIDIIMKDYQSKICGFISILTQFLFVSDEKVQKIAALTCIKAIGAMTENNCQEMYKSYIQYFNKKNLADYDKYLMGIIIANHSEFVPQDYHKLVFDFIMKMSLPSHPSSPLAFSLLLSDFNFWEEIYNKKYLMTQIIKIYYYQKDTSLFEDRFFTLITQQFSTFSTSIMDIIEESPLSTTVRWICQLCTAISIAKPSVVGTLGALTIAHLGSSFYQYNEIFEEELKKQKTVFLNKIANEEPVWIISTDDGFVHIFKNSKFLFKEKIFESPIHLLSIGPKALFAAAISVNEKIMKIFDLKSKILSVNKKHVTATIPLKENENDAYKIVWTGKDMCTVENNDS</sequence>
<dbReference type="VEuPathDB" id="TrichDB:TRFO_32708"/>
<evidence type="ECO:0000313" key="2">
    <source>
        <dbReference type="Proteomes" id="UP000179807"/>
    </source>
</evidence>
<gene>
    <name evidence="1" type="ORF">TRFO_32708</name>
</gene>
<dbReference type="EMBL" id="MLAK01000948">
    <property type="protein sequence ID" value="OHT00595.1"/>
    <property type="molecule type" value="Genomic_DNA"/>
</dbReference>
<dbReference type="Proteomes" id="UP000179807">
    <property type="component" value="Unassembled WGS sequence"/>
</dbReference>
<keyword evidence="2" id="KW-1185">Reference proteome</keyword>
<dbReference type="InterPro" id="IPR011047">
    <property type="entry name" value="Quinoprotein_ADH-like_sf"/>
</dbReference>
<dbReference type="SUPFAM" id="SSF50998">
    <property type="entry name" value="Quinoprotein alcohol dehydrogenase-like"/>
    <property type="match status" value="1"/>
</dbReference>
<dbReference type="AlphaFoldDB" id="A0A1J4JNE0"/>
<proteinExistence type="predicted"/>
<accession>A0A1J4JNE0</accession>
<dbReference type="GeneID" id="94843345"/>
<evidence type="ECO:0000313" key="1">
    <source>
        <dbReference type="EMBL" id="OHT00595.1"/>
    </source>
</evidence>
<organism evidence="1 2">
    <name type="scientific">Tritrichomonas foetus</name>
    <dbReference type="NCBI Taxonomy" id="1144522"/>
    <lineage>
        <taxon>Eukaryota</taxon>
        <taxon>Metamonada</taxon>
        <taxon>Parabasalia</taxon>
        <taxon>Tritrichomonadida</taxon>
        <taxon>Tritrichomonadidae</taxon>
        <taxon>Tritrichomonas</taxon>
    </lineage>
</organism>
<dbReference type="OrthoDB" id="64353at2759"/>
<dbReference type="Gene3D" id="2.130.10.10">
    <property type="entry name" value="YVTN repeat-like/Quinoprotein amine dehydrogenase"/>
    <property type="match status" value="2"/>
</dbReference>
<dbReference type="InterPro" id="IPR015943">
    <property type="entry name" value="WD40/YVTN_repeat-like_dom_sf"/>
</dbReference>
<dbReference type="RefSeq" id="XP_068353731.1">
    <property type="nucleotide sequence ID" value="XM_068508641.1"/>
</dbReference>
<protein>
    <submittedName>
        <fullName evidence="1">Uncharacterized protein</fullName>
    </submittedName>
</protein>
<name>A0A1J4JNE0_9EUKA</name>
<comment type="caution">
    <text evidence="1">The sequence shown here is derived from an EMBL/GenBank/DDBJ whole genome shotgun (WGS) entry which is preliminary data.</text>
</comment>